<protein>
    <submittedName>
        <fullName evidence="2">Uncharacterized protein</fullName>
    </submittedName>
</protein>
<dbReference type="EMBL" id="JBHSKS010000008">
    <property type="protein sequence ID" value="MFC5192444.1"/>
    <property type="molecule type" value="Genomic_DNA"/>
</dbReference>
<name>A0ABW0BWX6_9BACT</name>
<gene>
    <name evidence="2" type="ORF">ACFPIK_11765</name>
</gene>
<proteinExistence type="predicted"/>
<accession>A0ABW0BWX6</accession>
<keyword evidence="1" id="KW-0472">Membrane</keyword>
<feature type="transmembrane region" description="Helical" evidence="1">
    <location>
        <begin position="78"/>
        <end position="101"/>
    </location>
</feature>
<comment type="caution">
    <text evidence="2">The sequence shown here is derived from an EMBL/GenBank/DDBJ whole genome shotgun (WGS) entry which is preliminary data.</text>
</comment>
<keyword evidence="1" id="KW-0812">Transmembrane</keyword>
<keyword evidence="3" id="KW-1185">Reference proteome</keyword>
<organism evidence="2 3">
    <name type="scientific">Algoriphagus aquatilis</name>
    <dbReference type="NCBI Taxonomy" id="490186"/>
    <lineage>
        <taxon>Bacteria</taxon>
        <taxon>Pseudomonadati</taxon>
        <taxon>Bacteroidota</taxon>
        <taxon>Cytophagia</taxon>
        <taxon>Cytophagales</taxon>
        <taxon>Cyclobacteriaceae</taxon>
        <taxon>Algoriphagus</taxon>
    </lineage>
</organism>
<dbReference type="Proteomes" id="UP001596163">
    <property type="component" value="Unassembled WGS sequence"/>
</dbReference>
<dbReference type="RefSeq" id="WP_377915449.1">
    <property type="nucleotide sequence ID" value="NZ_JBHSKS010000008.1"/>
</dbReference>
<sequence>MKLPSIFKTPNYQRFDIKPRYYDPIKEEIEERTARIKKELEQESGLQEEEGLGNYHRASIKGSFASYRGGKSSQSASVFSSISLIRTFFFFGLIIAAFGYLYIGPEIFTYLSAMVLLIVVVYFFFKYIKKGKNE</sequence>
<evidence type="ECO:0000313" key="3">
    <source>
        <dbReference type="Proteomes" id="UP001596163"/>
    </source>
</evidence>
<evidence type="ECO:0000313" key="2">
    <source>
        <dbReference type="EMBL" id="MFC5192444.1"/>
    </source>
</evidence>
<feature type="transmembrane region" description="Helical" evidence="1">
    <location>
        <begin position="107"/>
        <end position="125"/>
    </location>
</feature>
<evidence type="ECO:0000256" key="1">
    <source>
        <dbReference type="SAM" id="Phobius"/>
    </source>
</evidence>
<keyword evidence="1" id="KW-1133">Transmembrane helix</keyword>
<reference evidence="3" key="1">
    <citation type="journal article" date="2019" name="Int. J. Syst. Evol. Microbiol.">
        <title>The Global Catalogue of Microorganisms (GCM) 10K type strain sequencing project: providing services to taxonomists for standard genome sequencing and annotation.</title>
        <authorList>
            <consortium name="The Broad Institute Genomics Platform"/>
            <consortium name="The Broad Institute Genome Sequencing Center for Infectious Disease"/>
            <person name="Wu L."/>
            <person name="Ma J."/>
        </authorList>
    </citation>
    <scope>NUCLEOTIDE SEQUENCE [LARGE SCALE GENOMIC DNA]</scope>
    <source>
        <strain evidence="3">CGMCC 1.7030</strain>
    </source>
</reference>